<dbReference type="KEGG" id="gms:SOIL9_43050"/>
<dbReference type="AlphaFoldDB" id="A0A6P2CWT5"/>
<name>A0A6P2CWT5_9BACT</name>
<accession>A0A6P2CWT5</accession>
<gene>
    <name evidence="1" type="ORF">SOIL9_43050</name>
</gene>
<evidence type="ECO:0000313" key="1">
    <source>
        <dbReference type="EMBL" id="VTR93409.1"/>
    </source>
</evidence>
<dbReference type="RefSeq" id="WP_232069640.1">
    <property type="nucleotide sequence ID" value="NZ_LR593886.1"/>
</dbReference>
<sequence length="77" mass="9105">MLYKTIVLELIQEQYPHLYHRLRLGRTLLRELDRYASDLRATHLRWIEAGTDPGAARELALEELNDWLAREAARFDA</sequence>
<organism evidence="1 2">
    <name type="scientific">Gemmata massiliana</name>
    <dbReference type="NCBI Taxonomy" id="1210884"/>
    <lineage>
        <taxon>Bacteria</taxon>
        <taxon>Pseudomonadati</taxon>
        <taxon>Planctomycetota</taxon>
        <taxon>Planctomycetia</taxon>
        <taxon>Gemmatales</taxon>
        <taxon>Gemmataceae</taxon>
        <taxon>Gemmata</taxon>
    </lineage>
</organism>
<reference evidence="1 2" key="1">
    <citation type="submission" date="2019-05" db="EMBL/GenBank/DDBJ databases">
        <authorList>
            <consortium name="Science for Life Laboratories"/>
        </authorList>
    </citation>
    <scope>NUCLEOTIDE SEQUENCE [LARGE SCALE GENOMIC DNA]</scope>
    <source>
        <strain evidence="1">Soil9</strain>
    </source>
</reference>
<proteinExistence type="predicted"/>
<keyword evidence="2" id="KW-1185">Reference proteome</keyword>
<protein>
    <submittedName>
        <fullName evidence="1">Uncharacterized protein</fullName>
    </submittedName>
</protein>
<evidence type="ECO:0000313" key="2">
    <source>
        <dbReference type="Proteomes" id="UP000464178"/>
    </source>
</evidence>
<dbReference type="EMBL" id="LR593886">
    <property type="protein sequence ID" value="VTR93409.1"/>
    <property type="molecule type" value="Genomic_DNA"/>
</dbReference>
<dbReference type="Proteomes" id="UP000464178">
    <property type="component" value="Chromosome"/>
</dbReference>